<gene>
    <name evidence="2" type="ORF">K1X15_15915</name>
</gene>
<reference evidence="2 3" key="1">
    <citation type="submission" date="2021-08" db="EMBL/GenBank/DDBJ databases">
        <title>Devosia salina sp. nov., isolated from the South China Sea sediment.</title>
        <authorList>
            <person name="Zhou Z."/>
        </authorList>
    </citation>
    <scope>NUCLEOTIDE SEQUENCE [LARGE SCALE GENOMIC DNA]</scope>
    <source>
        <strain evidence="2 3">SCS-3</strain>
    </source>
</reference>
<name>A0ABX8WEM4_9HYPH</name>
<evidence type="ECO:0000313" key="2">
    <source>
        <dbReference type="EMBL" id="QYO76089.1"/>
    </source>
</evidence>
<evidence type="ECO:0000256" key="1">
    <source>
        <dbReference type="SAM" id="MobiDB-lite"/>
    </source>
</evidence>
<accession>A0ABX8WEM4</accession>
<dbReference type="Proteomes" id="UP000825799">
    <property type="component" value="Chromosome"/>
</dbReference>
<proteinExistence type="predicted"/>
<protein>
    <recommendedName>
        <fullName evidence="4">DUF3606 domain-containing protein</fullName>
    </recommendedName>
</protein>
<feature type="region of interest" description="Disordered" evidence="1">
    <location>
        <begin position="39"/>
        <end position="85"/>
    </location>
</feature>
<keyword evidence="3" id="KW-1185">Reference proteome</keyword>
<dbReference type="RefSeq" id="WP_220304581.1">
    <property type="nucleotide sequence ID" value="NZ_CP080590.1"/>
</dbReference>
<dbReference type="EMBL" id="CP080590">
    <property type="protein sequence ID" value="QYO76089.1"/>
    <property type="molecule type" value="Genomic_DNA"/>
</dbReference>
<organism evidence="2 3">
    <name type="scientific">Devosia salina</name>
    <dbReference type="NCBI Taxonomy" id="2860336"/>
    <lineage>
        <taxon>Bacteria</taxon>
        <taxon>Pseudomonadati</taxon>
        <taxon>Pseudomonadota</taxon>
        <taxon>Alphaproteobacteria</taxon>
        <taxon>Hyphomicrobiales</taxon>
        <taxon>Devosiaceae</taxon>
        <taxon>Devosia</taxon>
    </lineage>
</organism>
<sequence length="85" mass="9498">MNKDKDVEFLATEFDMPPTKAAALVSSDPDEIVALAARELERRRDETPYGEAPIPASSESHPIPNNGGLQKPVINRSDYFRHYRG</sequence>
<evidence type="ECO:0000313" key="3">
    <source>
        <dbReference type="Proteomes" id="UP000825799"/>
    </source>
</evidence>
<evidence type="ECO:0008006" key="4">
    <source>
        <dbReference type="Google" id="ProtNLM"/>
    </source>
</evidence>